<reference evidence="1 2" key="1">
    <citation type="submission" date="2014-04" db="EMBL/GenBank/DDBJ databases">
        <title>Evolutionary Origins and Diversification of the Mycorrhizal Mutualists.</title>
        <authorList>
            <consortium name="DOE Joint Genome Institute"/>
            <consortium name="Mycorrhizal Genomics Consortium"/>
            <person name="Kohler A."/>
            <person name="Kuo A."/>
            <person name="Nagy L.G."/>
            <person name="Floudas D."/>
            <person name="Copeland A."/>
            <person name="Barry K.W."/>
            <person name="Cichocki N."/>
            <person name="Veneault-Fourrey C."/>
            <person name="LaButti K."/>
            <person name="Lindquist E.A."/>
            <person name="Lipzen A."/>
            <person name="Lundell T."/>
            <person name="Morin E."/>
            <person name="Murat C."/>
            <person name="Riley R."/>
            <person name="Ohm R."/>
            <person name="Sun H."/>
            <person name="Tunlid A."/>
            <person name="Henrissat B."/>
            <person name="Grigoriev I.V."/>
            <person name="Hibbett D.S."/>
            <person name="Martin F."/>
        </authorList>
    </citation>
    <scope>NUCLEOTIDE SEQUENCE [LARGE SCALE GENOMIC DNA]</scope>
    <source>
        <strain evidence="1 2">FD-317 M1</strain>
    </source>
</reference>
<organism evidence="1 2">
    <name type="scientific">Collybiopsis luxurians FD-317 M1</name>
    <dbReference type="NCBI Taxonomy" id="944289"/>
    <lineage>
        <taxon>Eukaryota</taxon>
        <taxon>Fungi</taxon>
        <taxon>Dikarya</taxon>
        <taxon>Basidiomycota</taxon>
        <taxon>Agaricomycotina</taxon>
        <taxon>Agaricomycetes</taxon>
        <taxon>Agaricomycetidae</taxon>
        <taxon>Agaricales</taxon>
        <taxon>Marasmiineae</taxon>
        <taxon>Omphalotaceae</taxon>
        <taxon>Collybiopsis</taxon>
        <taxon>Collybiopsis luxurians</taxon>
    </lineage>
</organism>
<dbReference type="AlphaFoldDB" id="A0A0D0CZW7"/>
<evidence type="ECO:0000313" key="2">
    <source>
        <dbReference type="Proteomes" id="UP000053593"/>
    </source>
</evidence>
<gene>
    <name evidence="1" type="ORF">GYMLUDRAFT_552704</name>
</gene>
<dbReference type="HOGENOM" id="CLU_2574117_0_0_1"/>
<accession>A0A0D0CZW7</accession>
<proteinExistence type="predicted"/>
<evidence type="ECO:0000313" key="1">
    <source>
        <dbReference type="EMBL" id="KIK62193.1"/>
    </source>
</evidence>
<dbReference type="OrthoDB" id="297643at2759"/>
<protein>
    <submittedName>
        <fullName evidence="1">Uncharacterized protein</fullName>
    </submittedName>
</protein>
<sequence length="81" mass="9030">MKLLESRNAPASHDAFGVQRLTEDDLLPGVWLKIPMLIVLDTLKHAAPNWEDLGEMSPEVVASVSLPTSHFIMSCLFRQTI</sequence>
<name>A0A0D0CZW7_9AGAR</name>
<keyword evidence="2" id="KW-1185">Reference proteome</keyword>
<dbReference type="EMBL" id="KN834768">
    <property type="protein sequence ID" value="KIK62193.1"/>
    <property type="molecule type" value="Genomic_DNA"/>
</dbReference>
<dbReference type="Proteomes" id="UP000053593">
    <property type="component" value="Unassembled WGS sequence"/>
</dbReference>